<dbReference type="Proteomes" id="UP000811246">
    <property type="component" value="Unassembled WGS sequence"/>
</dbReference>
<evidence type="ECO:0000313" key="1">
    <source>
        <dbReference type="EMBL" id="KAG6619480.1"/>
    </source>
</evidence>
<dbReference type="EMBL" id="MU228952">
    <property type="protein sequence ID" value="KAG6619480.1"/>
    <property type="molecule type" value="Genomic_DNA"/>
</dbReference>
<protein>
    <submittedName>
        <fullName evidence="1">Uncharacterized protein</fullName>
    </submittedName>
</protein>
<comment type="caution">
    <text evidence="1">The sequence shown here is derived from an EMBL/GenBank/DDBJ whole genome shotgun (WGS) entry which is preliminary data.</text>
</comment>
<evidence type="ECO:0000313" key="2">
    <source>
        <dbReference type="Proteomes" id="UP000811246"/>
    </source>
</evidence>
<accession>A0A922A191</accession>
<dbReference type="AlphaFoldDB" id="A0A922A191"/>
<sequence length="75" mass="8513">MIWSSVRRYLAYVVRHLEPTGGGAAGRLIATCWWSYCLILVEEILVELLLGIDFGPRNMYSNELGGICIKCMNLY</sequence>
<organism evidence="1 2">
    <name type="scientific">Carya illinoinensis</name>
    <name type="common">Pecan</name>
    <dbReference type="NCBI Taxonomy" id="32201"/>
    <lineage>
        <taxon>Eukaryota</taxon>
        <taxon>Viridiplantae</taxon>
        <taxon>Streptophyta</taxon>
        <taxon>Embryophyta</taxon>
        <taxon>Tracheophyta</taxon>
        <taxon>Spermatophyta</taxon>
        <taxon>Magnoliopsida</taxon>
        <taxon>eudicotyledons</taxon>
        <taxon>Gunneridae</taxon>
        <taxon>Pentapetalae</taxon>
        <taxon>rosids</taxon>
        <taxon>fabids</taxon>
        <taxon>Fagales</taxon>
        <taxon>Juglandaceae</taxon>
        <taxon>Carya</taxon>
    </lineage>
</organism>
<reference evidence="1" key="1">
    <citation type="submission" date="2021-01" db="EMBL/GenBank/DDBJ databases">
        <authorList>
            <person name="Lovell J.T."/>
            <person name="Bentley N."/>
            <person name="Bhattarai G."/>
            <person name="Jenkins J.W."/>
            <person name="Sreedasyam A."/>
            <person name="Alarcon Y."/>
            <person name="Bock C."/>
            <person name="Boston L."/>
            <person name="Carlson J."/>
            <person name="Cervantes K."/>
            <person name="Clermont K."/>
            <person name="Krom N."/>
            <person name="Kubenka K."/>
            <person name="Mamidi S."/>
            <person name="Mattison C."/>
            <person name="Monteros M."/>
            <person name="Pisani C."/>
            <person name="Plott C."/>
            <person name="Rajasekar S."/>
            <person name="Rhein H.S."/>
            <person name="Rohla C."/>
            <person name="Song M."/>
            <person name="Hilaire R.S."/>
            <person name="Shu S."/>
            <person name="Wells L."/>
            <person name="Wang X."/>
            <person name="Webber J."/>
            <person name="Heerema R.J."/>
            <person name="Klein P."/>
            <person name="Conner P."/>
            <person name="Grauke L."/>
            <person name="Grimwood J."/>
            <person name="Schmutz J."/>
            <person name="Randall J.J."/>
        </authorList>
    </citation>
    <scope>NUCLEOTIDE SEQUENCE</scope>
    <source>
        <tissue evidence="1">Leaf</tissue>
    </source>
</reference>
<proteinExistence type="predicted"/>
<gene>
    <name evidence="1" type="ORF">I3842_Q095800</name>
</gene>
<name>A0A922A191_CARIL</name>